<dbReference type="CDD" id="cd19590">
    <property type="entry name" value="serpin_thermopin-like"/>
    <property type="match status" value="1"/>
</dbReference>
<feature type="domain" description="Serpin" evidence="2">
    <location>
        <begin position="9"/>
        <end position="367"/>
    </location>
</feature>
<keyword evidence="4" id="KW-1185">Reference proteome</keyword>
<dbReference type="GO" id="GO:0005615">
    <property type="term" value="C:extracellular space"/>
    <property type="evidence" value="ECO:0007669"/>
    <property type="project" value="InterPro"/>
</dbReference>
<dbReference type="Pfam" id="PF00079">
    <property type="entry name" value="Serpin"/>
    <property type="match status" value="1"/>
</dbReference>
<dbReference type="SUPFAM" id="SSF56574">
    <property type="entry name" value="Serpins"/>
    <property type="match status" value="1"/>
</dbReference>
<accession>A0A368VHP3</accession>
<dbReference type="InterPro" id="IPR023795">
    <property type="entry name" value="Serpin_CS"/>
</dbReference>
<dbReference type="Proteomes" id="UP000253495">
    <property type="component" value="Unassembled WGS sequence"/>
</dbReference>
<dbReference type="PANTHER" id="PTHR11461:SF211">
    <property type="entry name" value="GH10112P-RELATED"/>
    <property type="match status" value="1"/>
</dbReference>
<dbReference type="Gene3D" id="2.30.39.10">
    <property type="entry name" value="Alpha-1-antitrypsin, domain 1"/>
    <property type="match status" value="2"/>
</dbReference>
<proteinExistence type="inferred from homology"/>
<evidence type="ECO:0000313" key="4">
    <source>
        <dbReference type="Proteomes" id="UP000253495"/>
    </source>
</evidence>
<organism evidence="3 4">
    <name type="scientific">Halopolyspora algeriensis</name>
    <dbReference type="NCBI Taxonomy" id="1500506"/>
    <lineage>
        <taxon>Bacteria</taxon>
        <taxon>Bacillati</taxon>
        <taxon>Actinomycetota</taxon>
        <taxon>Actinomycetes</taxon>
        <taxon>Actinomycetes incertae sedis</taxon>
        <taxon>Halopolyspora</taxon>
    </lineage>
</organism>
<dbReference type="AlphaFoldDB" id="A0A368VHP3"/>
<sequence>MSNHLDFSLSLHRRLAPRAEEDFSWSPYSVASALGLAAAAADGHTRAELLTALRATGSNSRTELLELLRGAAHPGHLEPEDGPELAVANTLWADDELPIEDTYLQALEDWPGSALRNTAFRAAPDRARRQINADVAETTRDLIPELLRPGTVDPDTVAALVNALYVKASWTESFDEHATESRPFHAPHGTRDVPTMRMTRSFGYASRHGWQVVTLPAAGGIEAVVLLPDGELSGAESGLEATRLAELVSAAGQQRVELLLPRFEVTGEAELQHPLDALGVSTLFTSAADFSPLTARPLRVSTMVHRSVLRVDEHGLEGAAATAAVMRLVSAVREEEPIRVEVDRPFLFLVRHRATGAIYFLARVVDPS</sequence>
<comment type="similarity">
    <text evidence="1">Belongs to the serpin family.</text>
</comment>
<dbReference type="InterPro" id="IPR042178">
    <property type="entry name" value="Serpin_sf_1"/>
</dbReference>
<dbReference type="PROSITE" id="PS00284">
    <property type="entry name" value="SERPIN"/>
    <property type="match status" value="1"/>
</dbReference>
<dbReference type="InterPro" id="IPR023796">
    <property type="entry name" value="Serpin_dom"/>
</dbReference>
<dbReference type="InterPro" id="IPR042185">
    <property type="entry name" value="Serpin_sf_2"/>
</dbReference>
<comment type="caution">
    <text evidence="3">The sequence shown here is derived from an EMBL/GenBank/DDBJ whole genome shotgun (WGS) entry which is preliminary data.</text>
</comment>
<dbReference type="PANTHER" id="PTHR11461">
    <property type="entry name" value="SERINE PROTEASE INHIBITOR, SERPIN"/>
    <property type="match status" value="1"/>
</dbReference>
<name>A0A368VHP3_9ACTN</name>
<dbReference type="EMBL" id="QPJC01000010">
    <property type="protein sequence ID" value="RCW40778.1"/>
    <property type="molecule type" value="Genomic_DNA"/>
</dbReference>
<protein>
    <submittedName>
        <fullName evidence="3">Serpin B</fullName>
    </submittedName>
</protein>
<evidence type="ECO:0000259" key="2">
    <source>
        <dbReference type="SMART" id="SM00093"/>
    </source>
</evidence>
<dbReference type="RefSeq" id="WP_114453996.1">
    <property type="nucleotide sequence ID" value="NZ_QPJC01000010.1"/>
</dbReference>
<gene>
    <name evidence="3" type="ORF">DFQ14_110107</name>
</gene>
<dbReference type="OrthoDB" id="4847668at2"/>
<dbReference type="InterPro" id="IPR036186">
    <property type="entry name" value="Serpin_sf"/>
</dbReference>
<dbReference type="GO" id="GO:0004867">
    <property type="term" value="F:serine-type endopeptidase inhibitor activity"/>
    <property type="evidence" value="ECO:0007669"/>
    <property type="project" value="InterPro"/>
</dbReference>
<evidence type="ECO:0000256" key="1">
    <source>
        <dbReference type="RuleBase" id="RU000411"/>
    </source>
</evidence>
<dbReference type="SMART" id="SM00093">
    <property type="entry name" value="SERPIN"/>
    <property type="match status" value="1"/>
</dbReference>
<evidence type="ECO:0000313" key="3">
    <source>
        <dbReference type="EMBL" id="RCW40778.1"/>
    </source>
</evidence>
<dbReference type="Gene3D" id="3.30.497.10">
    <property type="entry name" value="Antithrombin, subunit I, domain 2"/>
    <property type="match status" value="1"/>
</dbReference>
<dbReference type="InterPro" id="IPR000215">
    <property type="entry name" value="Serpin_fam"/>
</dbReference>
<reference evidence="3 4" key="1">
    <citation type="submission" date="2018-07" db="EMBL/GenBank/DDBJ databases">
        <title>Genomic Encyclopedia of Type Strains, Phase III (KMG-III): the genomes of soil and plant-associated and newly described type strains.</title>
        <authorList>
            <person name="Whitman W."/>
        </authorList>
    </citation>
    <scope>NUCLEOTIDE SEQUENCE [LARGE SCALE GENOMIC DNA]</scope>
    <source>
        <strain evidence="3 4">CECT 8575</strain>
    </source>
</reference>